<evidence type="ECO:0000313" key="3">
    <source>
        <dbReference type="Proteomes" id="UP000030672"/>
    </source>
</evidence>
<proteinExistence type="predicted"/>
<organism evidence="2 3">
    <name type="scientific">Aureobasidium melanogenum (strain CBS 110374)</name>
    <name type="common">Aureobasidium pullulans var. melanogenum</name>
    <dbReference type="NCBI Taxonomy" id="1043003"/>
    <lineage>
        <taxon>Eukaryota</taxon>
        <taxon>Fungi</taxon>
        <taxon>Dikarya</taxon>
        <taxon>Ascomycota</taxon>
        <taxon>Pezizomycotina</taxon>
        <taxon>Dothideomycetes</taxon>
        <taxon>Dothideomycetidae</taxon>
        <taxon>Dothideales</taxon>
        <taxon>Saccotheciaceae</taxon>
        <taxon>Aureobasidium</taxon>
    </lineage>
</organism>
<dbReference type="AlphaFoldDB" id="A0A074VK92"/>
<feature type="compositionally biased region" description="Low complexity" evidence="1">
    <location>
        <begin position="147"/>
        <end position="156"/>
    </location>
</feature>
<keyword evidence="3" id="KW-1185">Reference proteome</keyword>
<dbReference type="GeneID" id="63918365"/>
<evidence type="ECO:0000256" key="1">
    <source>
        <dbReference type="SAM" id="MobiDB-lite"/>
    </source>
</evidence>
<dbReference type="EMBL" id="KL584840">
    <property type="protein sequence ID" value="KEQ60958.1"/>
    <property type="molecule type" value="Genomic_DNA"/>
</dbReference>
<accession>A0A074VK92</accession>
<gene>
    <name evidence="2" type="ORF">M437DRAFT_67732</name>
</gene>
<dbReference type="HOGENOM" id="CLU_789834_0_0_1"/>
<dbReference type="Proteomes" id="UP000030672">
    <property type="component" value="Unassembled WGS sequence"/>
</dbReference>
<reference evidence="2 3" key="1">
    <citation type="journal article" date="2014" name="BMC Genomics">
        <title>Genome sequencing of four Aureobasidium pullulans varieties: biotechnological potential, stress tolerance, and description of new species.</title>
        <authorList>
            <person name="Gostin Ar C."/>
            <person name="Ohm R.A."/>
            <person name="Kogej T."/>
            <person name="Sonjak S."/>
            <person name="Turk M."/>
            <person name="Zajc J."/>
            <person name="Zalar P."/>
            <person name="Grube M."/>
            <person name="Sun H."/>
            <person name="Han J."/>
            <person name="Sharma A."/>
            <person name="Chiniquy J."/>
            <person name="Ngan C.Y."/>
            <person name="Lipzen A."/>
            <person name="Barry K."/>
            <person name="Grigoriev I.V."/>
            <person name="Gunde-Cimerman N."/>
        </authorList>
    </citation>
    <scope>NUCLEOTIDE SEQUENCE [LARGE SCALE GENOMIC DNA]</scope>
    <source>
        <strain evidence="2 3">CBS 110374</strain>
    </source>
</reference>
<feature type="region of interest" description="Disordered" evidence="1">
    <location>
        <begin position="85"/>
        <end position="209"/>
    </location>
</feature>
<name>A0A074VK92_AURM1</name>
<protein>
    <submittedName>
        <fullName evidence="2">Uncharacterized protein</fullName>
    </submittedName>
</protein>
<feature type="compositionally biased region" description="Polar residues" evidence="1">
    <location>
        <begin position="97"/>
        <end position="117"/>
    </location>
</feature>
<sequence>MAANTPPLSWKEHYDQQYNHLVQIRFNKICSERDSAITINKQLRNANSGCWHIIANKQLEIDALHAKVAALHGTNRRLQQDLNTERQTIRNIRDMTGNGSERVTRQNTSPQHNTPTPATKKPREVINTDDLLVSTSKDYPKDDTTTPDDVTADPETGPQVIENDNAEVPQPASKKKRKKWTKVVVENTSAAKRPRREPKPAVQPKAAGVSQAADVSIPKFFVSHMNEIVNEDGEPLSEDIQADFRQQMDELSTKTTCPRGHWRFANRKGKCVKCQLFTKTSLWTIEGPRQYACKTCANSNTFCVFWNEDVSKYQVLPLPPQFAGEGLLRFKAESGKVLSRTPEGKKVWPKI</sequence>
<dbReference type="RefSeq" id="XP_040877981.1">
    <property type="nucleotide sequence ID" value="XM_041024992.1"/>
</dbReference>
<evidence type="ECO:0000313" key="2">
    <source>
        <dbReference type="EMBL" id="KEQ60958.1"/>
    </source>
</evidence>